<dbReference type="EMBL" id="LJIG01009703">
    <property type="protein sequence ID" value="KRT82549.1"/>
    <property type="molecule type" value="Genomic_DNA"/>
</dbReference>
<dbReference type="PROSITE" id="PS50262">
    <property type="entry name" value="G_PROTEIN_RECEP_F1_2"/>
    <property type="match status" value="1"/>
</dbReference>
<dbReference type="SUPFAM" id="SSF81321">
    <property type="entry name" value="Family A G protein-coupled receptor-like"/>
    <property type="match status" value="1"/>
</dbReference>
<comment type="similarity">
    <text evidence="2">Belongs to the G-protein coupled receptor 1 family.</text>
</comment>
<protein>
    <submittedName>
        <fullName evidence="10">G protein-coupled receptor</fullName>
    </submittedName>
</protein>
<evidence type="ECO:0000256" key="6">
    <source>
        <dbReference type="ARBA" id="ARBA00023136"/>
    </source>
</evidence>
<comment type="caution">
    <text evidence="10">The sequence shown here is derived from an EMBL/GenBank/DDBJ whole genome shotgun (WGS) entry which is preliminary data.</text>
</comment>
<evidence type="ECO:0000256" key="1">
    <source>
        <dbReference type="ARBA" id="ARBA00004141"/>
    </source>
</evidence>
<dbReference type="AlphaFoldDB" id="A0A0T6B5T4"/>
<organism evidence="10 11">
    <name type="scientific">Oryctes borbonicus</name>
    <dbReference type="NCBI Taxonomy" id="1629725"/>
    <lineage>
        <taxon>Eukaryota</taxon>
        <taxon>Metazoa</taxon>
        <taxon>Ecdysozoa</taxon>
        <taxon>Arthropoda</taxon>
        <taxon>Hexapoda</taxon>
        <taxon>Insecta</taxon>
        <taxon>Pterygota</taxon>
        <taxon>Neoptera</taxon>
        <taxon>Endopterygota</taxon>
        <taxon>Coleoptera</taxon>
        <taxon>Polyphaga</taxon>
        <taxon>Scarabaeiformia</taxon>
        <taxon>Scarabaeidae</taxon>
        <taxon>Dynastinae</taxon>
        <taxon>Oryctes</taxon>
    </lineage>
</organism>
<dbReference type="PANTHER" id="PTHR45695:SF15">
    <property type="entry name" value="OPSIN RH2"/>
    <property type="match status" value="1"/>
</dbReference>
<proteinExistence type="inferred from homology"/>
<keyword evidence="7 10" id="KW-0675">Receptor</keyword>
<keyword evidence="3" id="KW-0812">Transmembrane</keyword>
<dbReference type="GO" id="GO:0005886">
    <property type="term" value="C:plasma membrane"/>
    <property type="evidence" value="ECO:0007669"/>
    <property type="project" value="TreeGrafter"/>
</dbReference>
<dbReference type="GO" id="GO:0004930">
    <property type="term" value="F:G protein-coupled receptor activity"/>
    <property type="evidence" value="ECO:0007669"/>
    <property type="project" value="UniProtKB-KW"/>
</dbReference>
<evidence type="ECO:0000256" key="5">
    <source>
        <dbReference type="ARBA" id="ARBA00023040"/>
    </source>
</evidence>
<dbReference type="InterPro" id="IPR000276">
    <property type="entry name" value="GPCR_Rhodpsn"/>
</dbReference>
<evidence type="ECO:0000256" key="8">
    <source>
        <dbReference type="ARBA" id="ARBA00023224"/>
    </source>
</evidence>
<evidence type="ECO:0000256" key="2">
    <source>
        <dbReference type="ARBA" id="ARBA00010663"/>
    </source>
</evidence>
<evidence type="ECO:0000313" key="11">
    <source>
        <dbReference type="Proteomes" id="UP000051574"/>
    </source>
</evidence>
<keyword evidence="4" id="KW-1133">Transmembrane helix</keyword>
<evidence type="ECO:0000256" key="7">
    <source>
        <dbReference type="ARBA" id="ARBA00023170"/>
    </source>
</evidence>
<feature type="domain" description="G-protein coupled receptors family 1 profile" evidence="9">
    <location>
        <begin position="1"/>
        <end position="56"/>
    </location>
</feature>
<evidence type="ECO:0000259" key="9">
    <source>
        <dbReference type="PROSITE" id="PS50262"/>
    </source>
</evidence>
<keyword evidence="11" id="KW-1185">Reference proteome</keyword>
<gene>
    <name evidence="10" type="ORF">AMK59_3724</name>
</gene>
<dbReference type="OrthoDB" id="5987936at2759"/>
<keyword evidence="5" id="KW-0297">G-protein coupled receptor</keyword>
<comment type="subcellular location">
    <subcellularLocation>
        <location evidence="1">Membrane</location>
        <topology evidence="1">Multi-pass membrane protein</topology>
    </subcellularLocation>
</comment>
<name>A0A0T6B5T4_9SCAR</name>
<dbReference type="PRINTS" id="PR00237">
    <property type="entry name" value="GPCRRHODOPSN"/>
</dbReference>
<keyword evidence="6" id="KW-0472">Membrane</keyword>
<reference evidence="10 11" key="1">
    <citation type="submission" date="2015-09" db="EMBL/GenBank/DDBJ databases">
        <title>Draft genome of the scarab beetle Oryctes borbonicus.</title>
        <authorList>
            <person name="Meyer J.M."/>
            <person name="Markov G.V."/>
            <person name="Baskaran P."/>
            <person name="Herrmann M."/>
            <person name="Sommer R.J."/>
            <person name="Roedelsperger C."/>
        </authorList>
    </citation>
    <scope>NUCLEOTIDE SEQUENCE [LARGE SCALE GENOMIC DNA]</scope>
    <source>
        <strain evidence="10">OB123</strain>
        <tissue evidence="10">Whole animal</tissue>
    </source>
</reference>
<keyword evidence="8" id="KW-0807">Transducer</keyword>
<accession>A0A0T6B5T4</accession>
<dbReference type="PANTHER" id="PTHR45695">
    <property type="entry name" value="LEUCOKININ RECEPTOR-RELATED"/>
    <property type="match status" value="1"/>
</dbReference>
<dbReference type="Pfam" id="PF00001">
    <property type="entry name" value="7tm_1"/>
    <property type="match status" value="1"/>
</dbReference>
<dbReference type="Gene3D" id="1.20.1070.10">
    <property type="entry name" value="Rhodopsin 7-helix transmembrane proteins"/>
    <property type="match status" value="1"/>
</dbReference>
<evidence type="ECO:0000256" key="3">
    <source>
        <dbReference type="ARBA" id="ARBA00022692"/>
    </source>
</evidence>
<evidence type="ECO:0000256" key="4">
    <source>
        <dbReference type="ARBA" id="ARBA00022989"/>
    </source>
</evidence>
<evidence type="ECO:0000313" key="10">
    <source>
        <dbReference type="EMBL" id="KRT82549.1"/>
    </source>
</evidence>
<sequence>MLVSVVIMFAICYFPVHLHNVLRIAIRLSNSDGNRIFSFISHWLCYANSAMNPLIYNFMSGKFRKEFKRSYECCCKTSKNRNQGELLRAYKKDSSCRSRTSSKQSRQKSGFDIKRTDTVITKITE</sequence>
<dbReference type="Proteomes" id="UP000051574">
    <property type="component" value="Unassembled WGS sequence"/>
</dbReference>
<dbReference type="InterPro" id="IPR017452">
    <property type="entry name" value="GPCR_Rhodpsn_7TM"/>
</dbReference>